<dbReference type="EC" id="2.3.1.9" evidence="2"/>
<dbReference type="InterPro" id="IPR020616">
    <property type="entry name" value="Thiolase_N"/>
</dbReference>
<feature type="active site" description="Proton acceptor" evidence="6">
    <location>
        <position position="347"/>
    </location>
</feature>
<dbReference type="GO" id="GO:0003985">
    <property type="term" value="F:acetyl-CoA C-acetyltransferase activity"/>
    <property type="evidence" value="ECO:0007669"/>
    <property type="project" value="UniProtKB-EC"/>
</dbReference>
<dbReference type="NCBIfam" id="TIGR01930">
    <property type="entry name" value="AcCoA-C-Actrans"/>
    <property type="match status" value="1"/>
</dbReference>
<dbReference type="PANTHER" id="PTHR18919">
    <property type="entry name" value="ACETYL-COA C-ACYLTRANSFERASE"/>
    <property type="match status" value="1"/>
</dbReference>
<evidence type="ECO:0000256" key="4">
    <source>
        <dbReference type="ARBA" id="ARBA00023315"/>
    </source>
</evidence>
<protein>
    <recommendedName>
        <fullName evidence="5">Probable acetyl-CoA acetyltransferase</fullName>
        <ecNumber evidence="2">2.3.1.9</ecNumber>
    </recommendedName>
</protein>
<dbReference type="CDD" id="cd00751">
    <property type="entry name" value="thiolase"/>
    <property type="match status" value="1"/>
</dbReference>
<dbReference type="Pfam" id="PF02803">
    <property type="entry name" value="Thiolase_C"/>
    <property type="match status" value="1"/>
</dbReference>
<comment type="similarity">
    <text evidence="1 7">Belongs to the thiolase-like superfamily. Thiolase family.</text>
</comment>
<sequence>MTDAVIVSACRTAVGTAYKGTLSETSAFDLAEPVVRELVRRTGIAADLIDDLILGEVMYGGGNIGRHTAVRLGLGSVPGTAVQRQCASSLGAIQYAAAGVMAGMESAVIAGGAHSSSTAPVLSRRIPGTDEIEDKWMSPSHPDTPDAPNRDMSITVGWNAAEIGGVSRADMDAWALRSHQRAVRAQDEGRFAEEIVPIEVVRKDGTTTVFDRDEHPRRDTTAEKLAGLRVLHPEIDGFSITAGNSSGINDAAAAVLVVSAEFAREYGLTPLAVIRGWSSVGVDPVETGLAPAVAIPKALHRAGLKLGDIALFEINEAFAAMCVATTRALGISEEIVNISGSGISLGHPIAASGARMVTTLIGDLRRAGGGLGVAAMCAGGGMGSALVLEAL</sequence>
<feature type="region of interest" description="Disordered" evidence="8">
    <location>
        <begin position="132"/>
        <end position="151"/>
    </location>
</feature>
<dbReference type="SUPFAM" id="SSF53901">
    <property type="entry name" value="Thiolase-like"/>
    <property type="match status" value="2"/>
</dbReference>
<dbReference type="AlphaFoldDB" id="A0A917RK66"/>
<dbReference type="Pfam" id="PF00108">
    <property type="entry name" value="Thiolase_N"/>
    <property type="match status" value="1"/>
</dbReference>
<feature type="domain" description="Thiolase N-terminal" evidence="9">
    <location>
        <begin position="5"/>
        <end position="260"/>
    </location>
</feature>
<evidence type="ECO:0000256" key="6">
    <source>
        <dbReference type="PIRSR" id="PIRSR000429-1"/>
    </source>
</evidence>
<dbReference type="PANTHER" id="PTHR18919:SF107">
    <property type="entry name" value="ACETYL-COA ACETYLTRANSFERASE, CYTOSOLIC"/>
    <property type="match status" value="1"/>
</dbReference>
<evidence type="ECO:0000256" key="3">
    <source>
        <dbReference type="ARBA" id="ARBA00022679"/>
    </source>
</evidence>
<feature type="active site" description="Proton acceptor" evidence="6">
    <location>
        <position position="377"/>
    </location>
</feature>
<dbReference type="InterPro" id="IPR002155">
    <property type="entry name" value="Thiolase"/>
</dbReference>
<accession>A0A917RK66</accession>
<gene>
    <name evidence="11" type="primary">atoB</name>
    <name evidence="11" type="ORF">GCM10011588_28550</name>
</gene>
<evidence type="ECO:0000313" key="11">
    <source>
        <dbReference type="EMBL" id="GGL12447.1"/>
    </source>
</evidence>
<organism evidence="11 12">
    <name type="scientific">Nocardia jinanensis</name>
    <dbReference type="NCBI Taxonomy" id="382504"/>
    <lineage>
        <taxon>Bacteria</taxon>
        <taxon>Bacillati</taxon>
        <taxon>Actinomycetota</taxon>
        <taxon>Actinomycetes</taxon>
        <taxon>Mycobacteriales</taxon>
        <taxon>Nocardiaceae</taxon>
        <taxon>Nocardia</taxon>
    </lineage>
</organism>
<keyword evidence="12" id="KW-1185">Reference proteome</keyword>
<feature type="domain" description="Thiolase C-terminal" evidence="10">
    <location>
        <begin position="268"/>
        <end position="389"/>
    </location>
</feature>
<proteinExistence type="inferred from homology"/>
<evidence type="ECO:0000256" key="1">
    <source>
        <dbReference type="ARBA" id="ARBA00010982"/>
    </source>
</evidence>
<name>A0A917RK66_9NOCA</name>
<dbReference type="Gene3D" id="3.40.47.10">
    <property type="match status" value="1"/>
</dbReference>
<dbReference type="EMBL" id="BMMH01000005">
    <property type="protein sequence ID" value="GGL12447.1"/>
    <property type="molecule type" value="Genomic_DNA"/>
</dbReference>
<dbReference type="RefSeq" id="WP_062997791.1">
    <property type="nucleotide sequence ID" value="NZ_BMMH01000005.1"/>
</dbReference>
<keyword evidence="4 7" id="KW-0012">Acyltransferase</keyword>
<keyword evidence="3 7" id="KW-0808">Transferase</keyword>
<dbReference type="PIRSF" id="PIRSF000429">
    <property type="entry name" value="Ac-CoA_Ac_transf"/>
    <property type="match status" value="1"/>
</dbReference>
<dbReference type="InterPro" id="IPR016039">
    <property type="entry name" value="Thiolase-like"/>
</dbReference>
<evidence type="ECO:0000313" key="12">
    <source>
        <dbReference type="Proteomes" id="UP000638263"/>
    </source>
</evidence>
<evidence type="ECO:0000256" key="2">
    <source>
        <dbReference type="ARBA" id="ARBA00012705"/>
    </source>
</evidence>
<dbReference type="Proteomes" id="UP000638263">
    <property type="component" value="Unassembled WGS sequence"/>
</dbReference>
<dbReference type="InterPro" id="IPR020610">
    <property type="entry name" value="Thiolase_AS"/>
</dbReference>
<dbReference type="InterPro" id="IPR020617">
    <property type="entry name" value="Thiolase_C"/>
</dbReference>
<comment type="caution">
    <text evidence="11">The sequence shown here is derived from an EMBL/GenBank/DDBJ whole genome shotgun (WGS) entry which is preliminary data.</text>
</comment>
<feature type="active site" description="Acyl-thioester intermediate" evidence="6">
    <location>
        <position position="86"/>
    </location>
</feature>
<evidence type="ECO:0000256" key="7">
    <source>
        <dbReference type="RuleBase" id="RU003557"/>
    </source>
</evidence>
<evidence type="ECO:0000259" key="10">
    <source>
        <dbReference type="Pfam" id="PF02803"/>
    </source>
</evidence>
<reference evidence="11" key="1">
    <citation type="journal article" date="2014" name="Int. J. Syst. Evol. Microbiol.">
        <title>Complete genome sequence of Corynebacterium casei LMG S-19264T (=DSM 44701T), isolated from a smear-ripened cheese.</title>
        <authorList>
            <consortium name="US DOE Joint Genome Institute (JGI-PGF)"/>
            <person name="Walter F."/>
            <person name="Albersmeier A."/>
            <person name="Kalinowski J."/>
            <person name="Ruckert C."/>
        </authorList>
    </citation>
    <scope>NUCLEOTIDE SEQUENCE</scope>
    <source>
        <strain evidence="11">CGMCC 4.3508</strain>
    </source>
</reference>
<dbReference type="PROSITE" id="PS00099">
    <property type="entry name" value="THIOLASE_3"/>
    <property type="match status" value="1"/>
</dbReference>
<evidence type="ECO:0000259" key="9">
    <source>
        <dbReference type="Pfam" id="PF00108"/>
    </source>
</evidence>
<evidence type="ECO:0000256" key="8">
    <source>
        <dbReference type="SAM" id="MobiDB-lite"/>
    </source>
</evidence>
<evidence type="ECO:0000256" key="5">
    <source>
        <dbReference type="ARBA" id="ARBA00040529"/>
    </source>
</evidence>
<reference evidence="11" key="2">
    <citation type="submission" date="2020-09" db="EMBL/GenBank/DDBJ databases">
        <authorList>
            <person name="Sun Q."/>
            <person name="Zhou Y."/>
        </authorList>
    </citation>
    <scope>NUCLEOTIDE SEQUENCE</scope>
    <source>
        <strain evidence="11">CGMCC 4.3508</strain>
    </source>
</reference>